<gene>
    <name evidence="2" type="ORF">SAMN06265374_0842</name>
</gene>
<feature type="region of interest" description="Disordered" evidence="1">
    <location>
        <begin position="39"/>
        <end position="58"/>
    </location>
</feature>
<comment type="caution">
    <text evidence="2">The sequence shown here is derived from an EMBL/GenBank/DDBJ whole genome shotgun (WGS) entry which is preliminary data.</text>
</comment>
<dbReference type="Proteomes" id="UP001157914">
    <property type="component" value="Unassembled WGS sequence"/>
</dbReference>
<feature type="compositionally biased region" description="Polar residues" evidence="1">
    <location>
        <begin position="45"/>
        <end position="58"/>
    </location>
</feature>
<evidence type="ECO:0000256" key="1">
    <source>
        <dbReference type="SAM" id="MobiDB-lite"/>
    </source>
</evidence>
<dbReference type="EMBL" id="FXTT01000001">
    <property type="protein sequence ID" value="SMP07164.1"/>
    <property type="molecule type" value="Genomic_DNA"/>
</dbReference>
<organism evidence="2 3">
    <name type="scientific">Roseibium denhamense</name>
    <dbReference type="NCBI Taxonomy" id="76305"/>
    <lineage>
        <taxon>Bacteria</taxon>
        <taxon>Pseudomonadati</taxon>
        <taxon>Pseudomonadota</taxon>
        <taxon>Alphaproteobacteria</taxon>
        <taxon>Hyphomicrobiales</taxon>
        <taxon>Stappiaceae</taxon>
        <taxon>Roseibium</taxon>
    </lineage>
</organism>
<accession>A0ABY1NEC1</accession>
<proteinExistence type="predicted"/>
<name>A0ABY1NEC1_9HYPH</name>
<sequence>MHTFTPRPKDLLSIQLSSQTVLGAEEIRELAEKIAQSVSADAPLSITSKNTRTGSAGR</sequence>
<reference evidence="2 3" key="1">
    <citation type="submission" date="2017-05" db="EMBL/GenBank/DDBJ databases">
        <authorList>
            <person name="Varghese N."/>
            <person name="Submissions S."/>
        </authorList>
    </citation>
    <scope>NUCLEOTIDE SEQUENCE [LARGE SCALE GENOMIC DNA]</scope>
    <source>
        <strain evidence="2 3">DSM 15949</strain>
    </source>
</reference>
<evidence type="ECO:0000313" key="2">
    <source>
        <dbReference type="EMBL" id="SMP07164.1"/>
    </source>
</evidence>
<protein>
    <submittedName>
        <fullName evidence="2">Uncharacterized protein</fullName>
    </submittedName>
</protein>
<dbReference type="RefSeq" id="WP_155189427.1">
    <property type="nucleotide sequence ID" value="NZ_BAAAEA010000001.1"/>
</dbReference>
<evidence type="ECO:0000313" key="3">
    <source>
        <dbReference type="Proteomes" id="UP001157914"/>
    </source>
</evidence>
<keyword evidence="3" id="KW-1185">Reference proteome</keyword>